<proteinExistence type="predicted"/>
<organism evidence="1 2">
    <name type="scientific">Pristionchus fissidentatus</name>
    <dbReference type="NCBI Taxonomy" id="1538716"/>
    <lineage>
        <taxon>Eukaryota</taxon>
        <taxon>Metazoa</taxon>
        <taxon>Ecdysozoa</taxon>
        <taxon>Nematoda</taxon>
        <taxon>Chromadorea</taxon>
        <taxon>Rhabditida</taxon>
        <taxon>Rhabditina</taxon>
        <taxon>Diplogasteromorpha</taxon>
        <taxon>Diplogasteroidea</taxon>
        <taxon>Neodiplogasteridae</taxon>
        <taxon>Pristionchus</taxon>
    </lineage>
</organism>
<evidence type="ECO:0000313" key="2">
    <source>
        <dbReference type="Proteomes" id="UP001432322"/>
    </source>
</evidence>
<name>A0AAV5W7J3_9BILA</name>
<keyword evidence="2" id="KW-1185">Reference proteome</keyword>
<evidence type="ECO:0000313" key="1">
    <source>
        <dbReference type="EMBL" id="GMT27949.1"/>
    </source>
</evidence>
<comment type="caution">
    <text evidence="1">The sequence shown here is derived from an EMBL/GenBank/DDBJ whole genome shotgun (WGS) entry which is preliminary data.</text>
</comment>
<gene>
    <name evidence="1" type="ORF">PFISCL1PPCAC_19246</name>
</gene>
<feature type="non-terminal residue" evidence="1">
    <location>
        <position position="1"/>
    </location>
</feature>
<dbReference type="Proteomes" id="UP001432322">
    <property type="component" value="Unassembled WGS sequence"/>
</dbReference>
<protein>
    <submittedName>
        <fullName evidence="1">Uncharacterized protein</fullName>
    </submittedName>
</protein>
<dbReference type="AlphaFoldDB" id="A0AAV5W7J3"/>
<reference evidence="1" key="1">
    <citation type="submission" date="2023-10" db="EMBL/GenBank/DDBJ databases">
        <title>Genome assembly of Pristionchus species.</title>
        <authorList>
            <person name="Yoshida K."/>
            <person name="Sommer R.J."/>
        </authorList>
    </citation>
    <scope>NUCLEOTIDE SEQUENCE</scope>
    <source>
        <strain evidence="1">RS5133</strain>
    </source>
</reference>
<sequence>PRKEEERRNDSCLLLFKLLRPHFSLFHSHHWNRDLTRSSFVRSMGKPAHGLGRKIQFNSSVDFPLRVSWARQVSPRAPHRYPNFPRPLRLARPVTIHLTRRSLEATEFKSGVLAHSFIVYSSTPRPMFALFPTSLGFDESPTLGEEQPPRAERVHVV</sequence>
<accession>A0AAV5W7J3</accession>
<feature type="non-terminal residue" evidence="1">
    <location>
        <position position="157"/>
    </location>
</feature>
<dbReference type="EMBL" id="BTSY01000005">
    <property type="protein sequence ID" value="GMT27949.1"/>
    <property type="molecule type" value="Genomic_DNA"/>
</dbReference>